<name>A0A8J3E885_9GAMM</name>
<reference evidence="1" key="2">
    <citation type="submission" date="2020-09" db="EMBL/GenBank/DDBJ databases">
        <authorList>
            <person name="Sun Q."/>
            <person name="Zhou Y."/>
        </authorList>
    </citation>
    <scope>NUCLEOTIDE SEQUENCE</scope>
    <source>
        <strain evidence="1">CGMCC 1.15758</strain>
    </source>
</reference>
<dbReference type="AlphaFoldDB" id="A0A8J3E885"/>
<gene>
    <name evidence="1" type="ORF">GCM10010995_06510</name>
</gene>
<evidence type="ECO:0000313" key="1">
    <source>
        <dbReference type="EMBL" id="GGF92036.1"/>
    </source>
</evidence>
<proteinExistence type="predicted"/>
<comment type="caution">
    <text evidence="1">The sequence shown here is derived from an EMBL/GenBank/DDBJ whole genome shotgun (WGS) entry which is preliminary data.</text>
</comment>
<sequence length="283" mass="31976">MVAKTSFAILTLNAPQTLLNLKDISVSHERENEKNSVQNSRIKSGNSGSVALIEARNNSAANFIERTNDLVTKFYKHRLEDAQKPILDCDIFAFVNNSMAQSCQLLTDSSMQTKQYLEAYSYESGDKLSYAQYIEQAYNNIVKNKKDDSEDLLQRDSYILNKLPMINTKVVDTSQGIENYVQTERNNVISLFIHQLIQSVVMGVQQTNSTLANMPNSNDIARIMGVTGDNKKNYTADQVKRQKLLMEIKKLEVYFRAYQNLLNANHAKAIQIADNIQGSISSK</sequence>
<accession>A0A8J3E885</accession>
<reference evidence="1" key="1">
    <citation type="journal article" date="2014" name="Int. J. Syst. Evol. Microbiol.">
        <title>Complete genome sequence of Corynebacterium casei LMG S-19264T (=DSM 44701T), isolated from a smear-ripened cheese.</title>
        <authorList>
            <consortium name="US DOE Joint Genome Institute (JGI-PGF)"/>
            <person name="Walter F."/>
            <person name="Albersmeier A."/>
            <person name="Kalinowski J."/>
            <person name="Ruckert C."/>
        </authorList>
    </citation>
    <scope>NUCLEOTIDE SEQUENCE</scope>
    <source>
        <strain evidence="1">CGMCC 1.15758</strain>
    </source>
</reference>
<dbReference type="Proteomes" id="UP000636949">
    <property type="component" value="Unassembled WGS sequence"/>
</dbReference>
<keyword evidence="2" id="KW-1185">Reference proteome</keyword>
<organism evidence="1 2">
    <name type="scientific">Cysteiniphilum litorale</name>
    <dbReference type="NCBI Taxonomy" id="2056700"/>
    <lineage>
        <taxon>Bacteria</taxon>
        <taxon>Pseudomonadati</taxon>
        <taxon>Pseudomonadota</taxon>
        <taxon>Gammaproteobacteria</taxon>
        <taxon>Thiotrichales</taxon>
        <taxon>Fastidiosibacteraceae</taxon>
        <taxon>Cysteiniphilum</taxon>
    </lineage>
</organism>
<dbReference type="RefSeq" id="WP_117001672.1">
    <property type="nucleotide sequence ID" value="NZ_BMJS01000004.1"/>
</dbReference>
<dbReference type="EMBL" id="BMJS01000004">
    <property type="protein sequence ID" value="GGF92036.1"/>
    <property type="molecule type" value="Genomic_DNA"/>
</dbReference>
<protein>
    <submittedName>
        <fullName evidence="1">Uncharacterized protein</fullName>
    </submittedName>
</protein>
<evidence type="ECO:0000313" key="2">
    <source>
        <dbReference type="Proteomes" id="UP000636949"/>
    </source>
</evidence>